<dbReference type="RefSeq" id="XP_037214919.1">
    <property type="nucleotide sequence ID" value="XM_037368951.1"/>
</dbReference>
<name>A0A8H6S4B9_9AGAR</name>
<feature type="compositionally biased region" description="Pro residues" evidence="1">
    <location>
        <begin position="295"/>
        <end position="311"/>
    </location>
</feature>
<organism evidence="2 3">
    <name type="scientific">Mycena indigotica</name>
    <dbReference type="NCBI Taxonomy" id="2126181"/>
    <lineage>
        <taxon>Eukaryota</taxon>
        <taxon>Fungi</taxon>
        <taxon>Dikarya</taxon>
        <taxon>Basidiomycota</taxon>
        <taxon>Agaricomycotina</taxon>
        <taxon>Agaricomycetes</taxon>
        <taxon>Agaricomycetidae</taxon>
        <taxon>Agaricales</taxon>
        <taxon>Marasmiineae</taxon>
        <taxon>Mycenaceae</taxon>
        <taxon>Mycena</taxon>
    </lineage>
</organism>
<feature type="compositionally biased region" description="Low complexity" evidence="1">
    <location>
        <begin position="199"/>
        <end position="212"/>
    </location>
</feature>
<proteinExistence type="predicted"/>
<dbReference type="EMBL" id="JACAZF010000012">
    <property type="protein sequence ID" value="KAF7292192.1"/>
    <property type="molecule type" value="Genomic_DNA"/>
</dbReference>
<feature type="compositionally biased region" description="Basic and acidic residues" evidence="1">
    <location>
        <begin position="173"/>
        <end position="185"/>
    </location>
</feature>
<feature type="region of interest" description="Disordered" evidence="1">
    <location>
        <begin position="167"/>
        <end position="446"/>
    </location>
</feature>
<gene>
    <name evidence="2" type="ORF">MIND_01246500</name>
</gene>
<accession>A0A8H6S4B9</accession>
<feature type="compositionally biased region" description="Gly residues" evidence="1">
    <location>
        <begin position="378"/>
        <end position="387"/>
    </location>
</feature>
<feature type="compositionally biased region" description="Low complexity" evidence="1">
    <location>
        <begin position="332"/>
        <end position="351"/>
    </location>
</feature>
<dbReference type="OrthoDB" id="3255924at2759"/>
<comment type="caution">
    <text evidence="2">The sequence shown here is derived from an EMBL/GenBank/DDBJ whole genome shotgun (WGS) entry which is preliminary data.</text>
</comment>
<feature type="compositionally biased region" description="Basic residues" evidence="1">
    <location>
        <begin position="186"/>
        <end position="198"/>
    </location>
</feature>
<keyword evidence="3" id="KW-1185">Reference proteome</keyword>
<sequence length="446" mass="46514">MALQAPTWRDTLHAALSAGCACVPCLAGASAGRVALPDDDDDEQGQGGRGQRTDSEGRYVARRARADELEGLLADAGNDDDAAWGRGGAGDAAADADAISLHSHLGPRGRRRVPPKTPRHISLWGWNLFGSGRAKGAVRLEGEEGTPGDRRSLGLTRSGSTTDLLASAAQDAQPRELTEADVERRAQRRARKEMRRMAKAVARSLPSESSDPPSLPGTPGYAGIPAPFLHVETAPPQPQPTPIPLDDDDEADLDGLSYARRAPRLSAGGSQTQSRSSGRSSGSGDGRPAYRDAPPYSPSTPSPLVGAPPIPKTQSSKKSKSKSKSDRRSTRSKSSATSSTLASPSTATFPSPLNPASQSREDFGGFVQGKAREEFDGTPGGFDGTPGGFDHDDSFDGTPGGFGPGPGPEWQEQEEGEAEVVREALPSAGLSSGRARMGSFNGKVGF</sequence>
<evidence type="ECO:0000313" key="3">
    <source>
        <dbReference type="Proteomes" id="UP000636479"/>
    </source>
</evidence>
<dbReference type="Proteomes" id="UP000636479">
    <property type="component" value="Unassembled WGS sequence"/>
</dbReference>
<reference evidence="2" key="1">
    <citation type="submission" date="2020-05" db="EMBL/GenBank/DDBJ databases">
        <title>Mycena genomes resolve the evolution of fungal bioluminescence.</title>
        <authorList>
            <person name="Tsai I.J."/>
        </authorList>
    </citation>
    <scope>NUCLEOTIDE SEQUENCE</scope>
    <source>
        <strain evidence="2">171206Taipei</strain>
    </source>
</reference>
<evidence type="ECO:0000256" key="1">
    <source>
        <dbReference type="SAM" id="MobiDB-lite"/>
    </source>
</evidence>
<feature type="compositionally biased region" description="Low complexity" evidence="1">
    <location>
        <begin position="266"/>
        <end position="282"/>
    </location>
</feature>
<dbReference type="AlphaFoldDB" id="A0A8H6S4B9"/>
<feature type="region of interest" description="Disordered" evidence="1">
    <location>
        <begin position="36"/>
        <end position="58"/>
    </location>
</feature>
<protein>
    <submittedName>
        <fullName evidence="2">Uncharacterized protein</fullName>
    </submittedName>
</protein>
<evidence type="ECO:0000313" key="2">
    <source>
        <dbReference type="EMBL" id="KAF7292192.1"/>
    </source>
</evidence>
<dbReference type="GeneID" id="59351467"/>